<dbReference type="RefSeq" id="WP_145261474.1">
    <property type="nucleotide sequence ID" value="NZ_CP036279.1"/>
</dbReference>
<name>A0A518B9V9_9BACT</name>
<dbReference type="KEGG" id="knv:Pan216_46420"/>
<dbReference type="SUPFAM" id="SSF55653">
    <property type="entry name" value="Ribosomal protein L9 C-domain"/>
    <property type="match status" value="1"/>
</dbReference>
<dbReference type="InterPro" id="IPR020594">
    <property type="entry name" value="Ribosomal_bL9_bac/chp"/>
</dbReference>
<dbReference type="InterPro" id="IPR036935">
    <property type="entry name" value="Ribosomal_bL9_N_sf"/>
</dbReference>
<keyword evidence="2 7" id="KW-0699">rRNA-binding</keyword>
<gene>
    <name evidence="7 10" type="primary">rplI</name>
    <name evidence="10" type="ORF">Pan216_46420</name>
</gene>
<comment type="similarity">
    <text evidence="1 7">Belongs to the bacterial ribosomal protein bL9 family.</text>
</comment>
<dbReference type="GO" id="GO:0005840">
    <property type="term" value="C:ribosome"/>
    <property type="evidence" value="ECO:0007669"/>
    <property type="project" value="UniProtKB-KW"/>
</dbReference>
<dbReference type="OrthoDB" id="9788336at2"/>
<dbReference type="InterPro" id="IPR020070">
    <property type="entry name" value="Ribosomal_bL9_N"/>
</dbReference>
<proteinExistence type="inferred from homology"/>
<feature type="region of interest" description="Disordered" evidence="8">
    <location>
        <begin position="1"/>
        <end position="39"/>
    </location>
</feature>
<dbReference type="InterPro" id="IPR036791">
    <property type="entry name" value="Ribosomal_bL9_C_sf"/>
</dbReference>
<feature type="domain" description="Ribosomal protein L9" evidence="9">
    <location>
        <begin position="54"/>
        <end position="81"/>
    </location>
</feature>
<dbReference type="GO" id="GO:1990904">
    <property type="term" value="C:ribonucleoprotein complex"/>
    <property type="evidence" value="ECO:0007669"/>
    <property type="project" value="UniProtKB-KW"/>
</dbReference>
<feature type="compositionally biased region" description="Basic residues" evidence="8">
    <location>
        <begin position="24"/>
        <end position="34"/>
    </location>
</feature>
<dbReference type="Pfam" id="PF03948">
    <property type="entry name" value="Ribosomal_L9_C"/>
    <property type="match status" value="1"/>
</dbReference>
<evidence type="ECO:0000259" key="9">
    <source>
        <dbReference type="PROSITE" id="PS00651"/>
    </source>
</evidence>
<dbReference type="Gene3D" id="3.40.5.10">
    <property type="entry name" value="Ribosomal protein L9, N-terminal domain"/>
    <property type="match status" value="1"/>
</dbReference>
<dbReference type="EMBL" id="CP036279">
    <property type="protein sequence ID" value="QDU63761.1"/>
    <property type="molecule type" value="Genomic_DNA"/>
</dbReference>
<dbReference type="Gene3D" id="3.10.430.100">
    <property type="entry name" value="Ribosomal protein L9, C-terminal domain"/>
    <property type="match status" value="1"/>
</dbReference>
<dbReference type="PANTHER" id="PTHR21368">
    <property type="entry name" value="50S RIBOSOMAL PROTEIN L9"/>
    <property type="match status" value="1"/>
</dbReference>
<dbReference type="SUPFAM" id="SSF55658">
    <property type="entry name" value="L9 N-domain-like"/>
    <property type="match status" value="1"/>
</dbReference>
<keyword evidence="5 7" id="KW-0687">Ribonucleoprotein</keyword>
<dbReference type="InterPro" id="IPR020069">
    <property type="entry name" value="Ribosomal_bL9_C"/>
</dbReference>
<evidence type="ECO:0000256" key="8">
    <source>
        <dbReference type="SAM" id="MobiDB-lite"/>
    </source>
</evidence>
<dbReference type="PROSITE" id="PS00651">
    <property type="entry name" value="RIBOSOMAL_L9"/>
    <property type="match status" value="1"/>
</dbReference>
<dbReference type="HAMAP" id="MF_00503">
    <property type="entry name" value="Ribosomal_bL9"/>
    <property type="match status" value="1"/>
</dbReference>
<evidence type="ECO:0000256" key="2">
    <source>
        <dbReference type="ARBA" id="ARBA00022730"/>
    </source>
</evidence>
<dbReference type="InterPro" id="IPR009027">
    <property type="entry name" value="Ribosomal_bL9/RNase_H1_N"/>
</dbReference>
<organism evidence="10 11">
    <name type="scientific">Kolteria novifilia</name>
    <dbReference type="NCBI Taxonomy" id="2527975"/>
    <lineage>
        <taxon>Bacteria</taxon>
        <taxon>Pseudomonadati</taxon>
        <taxon>Planctomycetota</taxon>
        <taxon>Planctomycetia</taxon>
        <taxon>Kolteriales</taxon>
        <taxon>Kolteriaceae</taxon>
        <taxon>Kolteria</taxon>
    </lineage>
</organism>
<evidence type="ECO:0000256" key="7">
    <source>
        <dbReference type="HAMAP-Rule" id="MF_00503"/>
    </source>
</evidence>
<evidence type="ECO:0000313" key="11">
    <source>
        <dbReference type="Proteomes" id="UP000317093"/>
    </source>
</evidence>
<keyword evidence="4 7" id="KW-0689">Ribosomal protein</keyword>
<dbReference type="GO" id="GO:0019843">
    <property type="term" value="F:rRNA binding"/>
    <property type="evidence" value="ECO:0007669"/>
    <property type="project" value="UniProtKB-UniRule"/>
</dbReference>
<evidence type="ECO:0000313" key="10">
    <source>
        <dbReference type="EMBL" id="QDU63761.1"/>
    </source>
</evidence>
<sequence>MSQQTSKKSKKQKKGRTEPEVNRFPKKIRKRRQMPRGPHGGMQLILIEPVLDLGQQGDLVEVKPGYGRNYLIPQGMATYVTPEALLRIEKHKAKVEALRLARVADLQVLAKKLEKVSVTIEANANEEGHLYGSVTATDIVDALKKEKFEITADQVRLEGPLKELGLYNVALQLAGEVTSEVKVWVVPNNAEAPTA</sequence>
<dbReference type="GO" id="GO:0006412">
    <property type="term" value="P:translation"/>
    <property type="evidence" value="ECO:0007669"/>
    <property type="project" value="UniProtKB-UniRule"/>
</dbReference>
<reference evidence="10 11" key="1">
    <citation type="submission" date="2019-02" db="EMBL/GenBank/DDBJ databases">
        <title>Deep-cultivation of Planctomycetes and their phenomic and genomic characterization uncovers novel biology.</title>
        <authorList>
            <person name="Wiegand S."/>
            <person name="Jogler M."/>
            <person name="Boedeker C."/>
            <person name="Pinto D."/>
            <person name="Vollmers J."/>
            <person name="Rivas-Marin E."/>
            <person name="Kohn T."/>
            <person name="Peeters S.H."/>
            <person name="Heuer A."/>
            <person name="Rast P."/>
            <person name="Oberbeckmann S."/>
            <person name="Bunk B."/>
            <person name="Jeske O."/>
            <person name="Meyerdierks A."/>
            <person name="Storesund J.E."/>
            <person name="Kallscheuer N."/>
            <person name="Luecker S."/>
            <person name="Lage O.M."/>
            <person name="Pohl T."/>
            <person name="Merkel B.J."/>
            <person name="Hornburger P."/>
            <person name="Mueller R.-W."/>
            <person name="Bruemmer F."/>
            <person name="Labrenz M."/>
            <person name="Spormann A.M."/>
            <person name="Op den Camp H."/>
            <person name="Overmann J."/>
            <person name="Amann R."/>
            <person name="Jetten M.S.M."/>
            <person name="Mascher T."/>
            <person name="Medema M.H."/>
            <person name="Devos D.P."/>
            <person name="Kaster A.-K."/>
            <person name="Ovreas L."/>
            <person name="Rohde M."/>
            <person name="Galperin M.Y."/>
            <person name="Jogler C."/>
        </authorList>
    </citation>
    <scope>NUCLEOTIDE SEQUENCE [LARGE SCALE GENOMIC DNA]</scope>
    <source>
        <strain evidence="10 11">Pan216</strain>
    </source>
</reference>
<comment type="function">
    <text evidence="7">Binds to the 23S rRNA.</text>
</comment>
<evidence type="ECO:0000256" key="5">
    <source>
        <dbReference type="ARBA" id="ARBA00023274"/>
    </source>
</evidence>
<protein>
    <recommendedName>
        <fullName evidence="6 7">Large ribosomal subunit protein bL9</fullName>
    </recommendedName>
</protein>
<dbReference type="AlphaFoldDB" id="A0A518B9V9"/>
<dbReference type="GO" id="GO:0003735">
    <property type="term" value="F:structural constituent of ribosome"/>
    <property type="evidence" value="ECO:0007669"/>
    <property type="project" value="InterPro"/>
</dbReference>
<evidence type="ECO:0000256" key="6">
    <source>
        <dbReference type="ARBA" id="ARBA00035292"/>
    </source>
</evidence>
<keyword evidence="11" id="KW-1185">Reference proteome</keyword>
<keyword evidence="3 7" id="KW-0694">RNA-binding</keyword>
<evidence type="ECO:0000256" key="3">
    <source>
        <dbReference type="ARBA" id="ARBA00022884"/>
    </source>
</evidence>
<evidence type="ECO:0000256" key="4">
    <source>
        <dbReference type="ARBA" id="ARBA00022980"/>
    </source>
</evidence>
<dbReference type="InterPro" id="IPR000244">
    <property type="entry name" value="Ribosomal_bL9"/>
</dbReference>
<dbReference type="NCBIfam" id="TIGR00158">
    <property type="entry name" value="L9"/>
    <property type="match status" value="1"/>
</dbReference>
<evidence type="ECO:0000256" key="1">
    <source>
        <dbReference type="ARBA" id="ARBA00010605"/>
    </source>
</evidence>
<dbReference type="Pfam" id="PF01281">
    <property type="entry name" value="Ribosomal_L9_N"/>
    <property type="match status" value="1"/>
</dbReference>
<accession>A0A518B9V9</accession>
<dbReference type="Proteomes" id="UP000317093">
    <property type="component" value="Chromosome"/>
</dbReference>